<accession>A0A1F6M455</accession>
<organism evidence="1 2">
    <name type="scientific">Candidatus Magasanikbacteria bacterium RIFCSPHIGHO2_02_FULL_41_13</name>
    <dbReference type="NCBI Taxonomy" id="1798676"/>
    <lineage>
        <taxon>Bacteria</taxon>
        <taxon>Candidatus Magasanikiibacteriota</taxon>
    </lineage>
</organism>
<dbReference type="Proteomes" id="UP000178742">
    <property type="component" value="Unassembled WGS sequence"/>
</dbReference>
<reference evidence="1 2" key="1">
    <citation type="journal article" date="2016" name="Nat. Commun.">
        <title>Thousands of microbial genomes shed light on interconnected biogeochemical processes in an aquifer system.</title>
        <authorList>
            <person name="Anantharaman K."/>
            <person name="Brown C.T."/>
            <person name="Hug L.A."/>
            <person name="Sharon I."/>
            <person name="Castelle C.J."/>
            <person name="Probst A.J."/>
            <person name="Thomas B.C."/>
            <person name="Singh A."/>
            <person name="Wilkins M.J."/>
            <person name="Karaoz U."/>
            <person name="Brodie E.L."/>
            <person name="Williams K.H."/>
            <person name="Hubbard S.S."/>
            <person name="Banfield J.F."/>
        </authorList>
    </citation>
    <scope>NUCLEOTIDE SEQUENCE [LARGE SCALE GENOMIC DNA]</scope>
</reference>
<proteinExistence type="predicted"/>
<name>A0A1F6M455_9BACT</name>
<evidence type="ECO:0008006" key="3">
    <source>
        <dbReference type="Google" id="ProtNLM"/>
    </source>
</evidence>
<evidence type="ECO:0000313" key="1">
    <source>
        <dbReference type="EMBL" id="OGH66442.1"/>
    </source>
</evidence>
<sequence length="241" mass="27806">MFFMNVAIHQPECFPWLGFFHKMSLADTFVLLDTVQFEKNNFQNRNKFLIAGEAQWLSIPVEKHSLNTLVQNIKINWTDEKLTKKHLMSIEQSYKKCEFFENVFPFLQELYHKKHEYLSNFNTEFIVWMAEALGIKTKIIKASEMNLSGTALGGTDVTLEICKNLGARCYISGAGAKVYLDVEKYKQEDINVYFQEFHHPVYPQKGSTKFVSHLSSIDLYVNCGEKSFDIIQSGNPCASDI</sequence>
<dbReference type="AlphaFoldDB" id="A0A1F6M455"/>
<protein>
    <recommendedName>
        <fullName evidence="3">WbqC-like protein</fullName>
    </recommendedName>
</protein>
<dbReference type="EMBL" id="MFPX01000018">
    <property type="protein sequence ID" value="OGH66442.1"/>
    <property type="molecule type" value="Genomic_DNA"/>
</dbReference>
<dbReference type="STRING" id="1798676.A3B90_00330"/>
<dbReference type="Pfam" id="PF08889">
    <property type="entry name" value="WbqC"/>
    <property type="match status" value="1"/>
</dbReference>
<comment type="caution">
    <text evidence="1">The sequence shown here is derived from an EMBL/GenBank/DDBJ whole genome shotgun (WGS) entry which is preliminary data.</text>
</comment>
<evidence type="ECO:0000313" key="2">
    <source>
        <dbReference type="Proteomes" id="UP000178742"/>
    </source>
</evidence>
<dbReference type="InterPro" id="IPR014985">
    <property type="entry name" value="WbqC"/>
</dbReference>
<gene>
    <name evidence="1" type="ORF">A3B90_00330</name>
</gene>